<feature type="domain" description="RAMA" evidence="10">
    <location>
        <begin position="277"/>
        <end position="377"/>
    </location>
</feature>
<dbReference type="Pfam" id="PF18755">
    <property type="entry name" value="RAMA"/>
    <property type="match status" value="1"/>
</dbReference>
<dbReference type="InterPro" id="IPR002941">
    <property type="entry name" value="DNA_methylase_N4/N6"/>
</dbReference>
<keyword evidence="2 11" id="KW-0489">Methyltransferase</keyword>
<dbReference type="SUPFAM" id="SSF53335">
    <property type="entry name" value="S-adenosyl-L-methionine-dependent methyltransferases"/>
    <property type="match status" value="1"/>
</dbReference>
<name>A0ABU8GX71_9SPHN</name>
<keyword evidence="12" id="KW-1185">Reference proteome</keyword>
<dbReference type="Proteomes" id="UP001367771">
    <property type="component" value="Unassembled WGS sequence"/>
</dbReference>
<feature type="domain" description="DNA methylase N-4/N-6" evidence="9">
    <location>
        <begin position="47"/>
        <end position="268"/>
    </location>
</feature>
<keyword evidence="6" id="KW-0238">DNA-binding</keyword>
<evidence type="ECO:0000256" key="1">
    <source>
        <dbReference type="ARBA" id="ARBA00006594"/>
    </source>
</evidence>
<reference evidence="11 12" key="1">
    <citation type="journal article" date="2013" name="Int. J. Syst. Evol. Microbiol.">
        <title>Sphingomonas kyungheensis sp. nov., a bacterium with ginsenoside-converting activity isolated from soil of a ginseng field.</title>
        <authorList>
            <person name="Son H.M."/>
            <person name="Yang J.E."/>
            <person name="Park Y."/>
            <person name="Han C.K."/>
            <person name="Kim S.G."/>
            <person name="Kook M."/>
            <person name="Yi T.H."/>
        </authorList>
    </citation>
    <scope>NUCLEOTIDE SEQUENCE [LARGE SCALE GENOMIC DNA]</scope>
    <source>
        <strain evidence="11 12">LMG 26582</strain>
    </source>
</reference>
<comment type="caution">
    <text evidence="11">The sequence shown here is derived from an EMBL/GenBank/DDBJ whole genome shotgun (WGS) entry which is preliminary data.</text>
</comment>
<dbReference type="RefSeq" id="WP_037535152.1">
    <property type="nucleotide sequence ID" value="NZ_JBBBDM010000001.1"/>
</dbReference>
<dbReference type="PANTHER" id="PTHR13370">
    <property type="entry name" value="RNA METHYLASE-RELATED"/>
    <property type="match status" value="1"/>
</dbReference>
<evidence type="ECO:0000256" key="3">
    <source>
        <dbReference type="ARBA" id="ARBA00022679"/>
    </source>
</evidence>
<comment type="catalytic activity">
    <reaction evidence="7">
        <text>a 2'-deoxyadenosine in DNA + S-adenosyl-L-methionine = an N(6)-methyl-2'-deoxyadenosine in DNA + S-adenosyl-L-homocysteine + H(+)</text>
        <dbReference type="Rhea" id="RHEA:15197"/>
        <dbReference type="Rhea" id="RHEA-COMP:12418"/>
        <dbReference type="Rhea" id="RHEA-COMP:12419"/>
        <dbReference type="ChEBI" id="CHEBI:15378"/>
        <dbReference type="ChEBI" id="CHEBI:57856"/>
        <dbReference type="ChEBI" id="CHEBI:59789"/>
        <dbReference type="ChEBI" id="CHEBI:90615"/>
        <dbReference type="ChEBI" id="CHEBI:90616"/>
        <dbReference type="EC" id="2.1.1.72"/>
    </reaction>
</comment>
<dbReference type="InterPro" id="IPR029063">
    <property type="entry name" value="SAM-dependent_MTases_sf"/>
</dbReference>
<evidence type="ECO:0000256" key="6">
    <source>
        <dbReference type="ARBA" id="ARBA00023125"/>
    </source>
</evidence>
<keyword evidence="5" id="KW-0235">DNA replication</keyword>
<keyword evidence="3 11" id="KW-0808">Transferase</keyword>
<dbReference type="Gene3D" id="3.40.50.150">
    <property type="entry name" value="Vaccinia Virus protein VP39"/>
    <property type="match status" value="1"/>
</dbReference>
<evidence type="ECO:0000313" key="11">
    <source>
        <dbReference type="EMBL" id="MEI5685498.1"/>
    </source>
</evidence>
<evidence type="ECO:0000259" key="10">
    <source>
        <dbReference type="Pfam" id="PF18755"/>
    </source>
</evidence>
<gene>
    <name evidence="11" type="ORF">V8201_00240</name>
</gene>
<accession>A0ABU8GX71</accession>
<sequence length="380" mass="41854">MAVIDKLRQVQVATRVAAPMAAPALPLDTIVRGDCIAAMRALPDKSVDMVFADPPYNLQLGGELFRPDGSHVDAVTDDWDKFDTFAAYDAFTRAWLAEARRILKDDGTIWVIGSYHNIFRVGAAVQDLGYWILNDIVWRKANPMPNFRGTRFTNAHETLIWAAKGEGAKYTFNYRSMKTLNDELQMRSDWEFPICGGGERLKKDGVKVHPTQKPEALLYRILLACTKPGDVVVDPFFGTGTTGAVAKRLGRRWIGIEREGDYIAAAEERIAAALPLDESALATMQSPRQQPKVAFGILVENGYLHPGATLTDAKRRFRVTVRADGSLVSDCGAAGSIHKLGATLQGAPACNGWTFWHHDGAGKLQPIDTLRQTYLLATQP</sequence>
<comment type="similarity">
    <text evidence="1 8">Belongs to the N(4)/N(6)-methyltransferase family.</text>
</comment>
<dbReference type="PRINTS" id="PR00508">
    <property type="entry name" value="S21N4MTFRASE"/>
</dbReference>
<organism evidence="11 12">
    <name type="scientific">Sphingomonas kyungheensis</name>
    <dbReference type="NCBI Taxonomy" id="1069987"/>
    <lineage>
        <taxon>Bacteria</taxon>
        <taxon>Pseudomonadati</taxon>
        <taxon>Pseudomonadota</taxon>
        <taxon>Alphaproteobacteria</taxon>
        <taxon>Sphingomonadales</taxon>
        <taxon>Sphingomonadaceae</taxon>
        <taxon>Sphingomonas</taxon>
    </lineage>
</organism>
<dbReference type="Pfam" id="PF01555">
    <property type="entry name" value="N6_N4_Mtase"/>
    <property type="match status" value="1"/>
</dbReference>
<dbReference type="InterPro" id="IPR002052">
    <property type="entry name" value="DNA_methylase_N6_adenine_CS"/>
</dbReference>
<evidence type="ECO:0000259" key="9">
    <source>
        <dbReference type="Pfam" id="PF01555"/>
    </source>
</evidence>
<protein>
    <recommendedName>
        <fullName evidence="8">Methyltransferase</fullName>
        <ecNumber evidence="8">2.1.1.-</ecNumber>
    </recommendedName>
</protein>
<evidence type="ECO:0000256" key="8">
    <source>
        <dbReference type="RuleBase" id="RU362026"/>
    </source>
</evidence>
<dbReference type="InterPro" id="IPR001091">
    <property type="entry name" value="RM_Methyltransferase"/>
</dbReference>
<keyword evidence="4" id="KW-0949">S-adenosyl-L-methionine</keyword>
<evidence type="ECO:0000256" key="7">
    <source>
        <dbReference type="ARBA" id="ARBA00047942"/>
    </source>
</evidence>
<dbReference type="EC" id="2.1.1.-" evidence="8"/>
<dbReference type="GO" id="GO:0008168">
    <property type="term" value="F:methyltransferase activity"/>
    <property type="evidence" value="ECO:0007669"/>
    <property type="project" value="UniProtKB-KW"/>
</dbReference>
<proteinExistence type="inferred from homology"/>
<dbReference type="PANTHER" id="PTHR13370:SF3">
    <property type="entry name" value="TRNA (GUANINE(10)-N2)-METHYLTRANSFERASE HOMOLOG"/>
    <property type="match status" value="1"/>
</dbReference>
<evidence type="ECO:0000256" key="5">
    <source>
        <dbReference type="ARBA" id="ARBA00022705"/>
    </source>
</evidence>
<dbReference type="GO" id="GO:0032259">
    <property type="term" value="P:methylation"/>
    <property type="evidence" value="ECO:0007669"/>
    <property type="project" value="UniProtKB-KW"/>
</dbReference>
<dbReference type="InterPro" id="IPR040843">
    <property type="entry name" value="RAMA"/>
</dbReference>
<dbReference type="PROSITE" id="PS00092">
    <property type="entry name" value="N6_MTASE"/>
    <property type="match status" value="1"/>
</dbReference>
<evidence type="ECO:0000256" key="2">
    <source>
        <dbReference type="ARBA" id="ARBA00022603"/>
    </source>
</evidence>
<dbReference type="EMBL" id="JBBBDM010000001">
    <property type="protein sequence ID" value="MEI5685498.1"/>
    <property type="molecule type" value="Genomic_DNA"/>
</dbReference>
<evidence type="ECO:0000256" key="4">
    <source>
        <dbReference type="ARBA" id="ARBA00022691"/>
    </source>
</evidence>
<evidence type="ECO:0000313" key="12">
    <source>
        <dbReference type="Proteomes" id="UP001367771"/>
    </source>
</evidence>